<organism evidence="1">
    <name type="scientific">Tanacetum cinerariifolium</name>
    <name type="common">Dalmatian daisy</name>
    <name type="synonym">Chrysanthemum cinerariifolium</name>
    <dbReference type="NCBI Taxonomy" id="118510"/>
    <lineage>
        <taxon>Eukaryota</taxon>
        <taxon>Viridiplantae</taxon>
        <taxon>Streptophyta</taxon>
        <taxon>Embryophyta</taxon>
        <taxon>Tracheophyta</taxon>
        <taxon>Spermatophyta</taxon>
        <taxon>Magnoliopsida</taxon>
        <taxon>eudicotyledons</taxon>
        <taxon>Gunneridae</taxon>
        <taxon>Pentapetalae</taxon>
        <taxon>asterids</taxon>
        <taxon>campanulids</taxon>
        <taxon>Asterales</taxon>
        <taxon>Asteraceae</taxon>
        <taxon>Asteroideae</taxon>
        <taxon>Anthemideae</taxon>
        <taxon>Anthemidinae</taxon>
        <taxon>Tanacetum</taxon>
    </lineage>
</organism>
<dbReference type="PANTHER" id="PTHR24559:SF444">
    <property type="entry name" value="REVERSE TRANSCRIPTASE DOMAIN-CONTAINING PROTEIN"/>
    <property type="match status" value="1"/>
</dbReference>
<dbReference type="PANTHER" id="PTHR24559">
    <property type="entry name" value="TRANSPOSON TY3-I GAG-POL POLYPROTEIN"/>
    <property type="match status" value="1"/>
</dbReference>
<dbReference type="AlphaFoldDB" id="A0A6L2N827"/>
<name>A0A6L2N827_TANCI</name>
<comment type="caution">
    <text evidence="1">The sequence shown here is derived from an EMBL/GenBank/DDBJ whole genome shotgun (WGS) entry which is preliminary data.</text>
</comment>
<gene>
    <name evidence="1" type="ORF">Tci_052803</name>
</gene>
<accession>A0A6L2N827</accession>
<sequence length="198" mass="22700">MARKDEEKMAFHMDEGVFCYTKMTFGLKNAKATYQKLVDTIFEGQMGRNLEAYMDDMVIKRKFLGYMVTSKGIRANPEKTKAVMDMPSPSSLKQMQRLSEIDYPSMEKLDLALVYAARRLRRYNGRGQPDIYKSGRTRRNFKGKVQEVRRTTEDQMPIALPDKTSIWKLYTDGALNDHGSGACLILIDPEGLEYSNAI</sequence>
<evidence type="ECO:0000313" key="1">
    <source>
        <dbReference type="EMBL" id="GEU80825.1"/>
    </source>
</evidence>
<dbReference type="Gene3D" id="3.10.10.10">
    <property type="entry name" value="HIV Type 1 Reverse Transcriptase, subunit A, domain 1"/>
    <property type="match status" value="1"/>
</dbReference>
<evidence type="ECO:0008006" key="2">
    <source>
        <dbReference type="Google" id="ProtNLM"/>
    </source>
</evidence>
<protein>
    <recommendedName>
        <fullName evidence="2">Reverse transcriptase domain-containing protein</fullName>
    </recommendedName>
</protein>
<dbReference type="SUPFAM" id="SSF56672">
    <property type="entry name" value="DNA/RNA polymerases"/>
    <property type="match status" value="1"/>
</dbReference>
<reference evidence="1" key="1">
    <citation type="journal article" date="2019" name="Sci. Rep.">
        <title>Draft genome of Tanacetum cinerariifolium, the natural source of mosquito coil.</title>
        <authorList>
            <person name="Yamashiro T."/>
            <person name="Shiraishi A."/>
            <person name="Satake H."/>
            <person name="Nakayama K."/>
        </authorList>
    </citation>
    <scope>NUCLEOTIDE SEQUENCE</scope>
</reference>
<dbReference type="Gene3D" id="3.30.70.270">
    <property type="match status" value="1"/>
</dbReference>
<dbReference type="InterPro" id="IPR053134">
    <property type="entry name" value="RNA-dir_DNA_polymerase"/>
</dbReference>
<dbReference type="InterPro" id="IPR043128">
    <property type="entry name" value="Rev_trsase/Diguanyl_cyclase"/>
</dbReference>
<dbReference type="EMBL" id="BKCJ010008152">
    <property type="protein sequence ID" value="GEU80825.1"/>
    <property type="molecule type" value="Genomic_DNA"/>
</dbReference>
<dbReference type="InterPro" id="IPR043502">
    <property type="entry name" value="DNA/RNA_pol_sf"/>
</dbReference>
<proteinExistence type="predicted"/>